<reference evidence="1 2" key="1">
    <citation type="submission" date="2021-06" db="EMBL/GenBank/DDBJ databases">
        <authorList>
            <person name="Palmer J.M."/>
        </authorList>
    </citation>
    <scope>NUCLEOTIDE SEQUENCE [LARGE SCALE GENOMIC DNA]</scope>
    <source>
        <strain evidence="1 2">XC_2019</strain>
        <tissue evidence="1">Muscle</tissue>
    </source>
</reference>
<protein>
    <submittedName>
        <fullName evidence="1">Uncharacterized protein</fullName>
    </submittedName>
</protein>
<comment type="caution">
    <text evidence="1">The sequence shown here is derived from an EMBL/GenBank/DDBJ whole genome shotgun (WGS) entry which is preliminary data.</text>
</comment>
<proteinExistence type="predicted"/>
<organism evidence="1 2">
    <name type="scientific">Xenoophorus captivus</name>
    <dbReference type="NCBI Taxonomy" id="1517983"/>
    <lineage>
        <taxon>Eukaryota</taxon>
        <taxon>Metazoa</taxon>
        <taxon>Chordata</taxon>
        <taxon>Craniata</taxon>
        <taxon>Vertebrata</taxon>
        <taxon>Euteleostomi</taxon>
        <taxon>Actinopterygii</taxon>
        <taxon>Neopterygii</taxon>
        <taxon>Teleostei</taxon>
        <taxon>Neoteleostei</taxon>
        <taxon>Acanthomorphata</taxon>
        <taxon>Ovalentaria</taxon>
        <taxon>Atherinomorphae</taxon>
        <taxon>Cyprinodontiformes</taxon>
        <taxon>Goodeidae</taxon>
        <taxon>Xenoophorus</taxon>
    </lineage>
</organism>
<gene>
    <name evidence="1" type="ORF">XENOCAPTIV_022493</name>
</gene>
<keyword evidence="2" id="KW-1185">Reference proteome</keyword>
<sequence length="119" mass="13306">GGLPGKEEDLLRPPQCYVERPLLLCRGDKPQSPPAGKTLILRSCPATNGRPLSMSSVLPQVVTAPIINWSEQFLSKLSLPNPLCQEVPNQPPDYYTCQFRTNKLERFSLFVLLHLHLPS</sequence>
<feature type="non-terminal residue" evidence="1">
    <location>
        <position position="1"/>
    </location>
</feature>
<dbReference type="Proteomes" id="UP001434883">
    <property type="component" value="Unassembled WGS sequence"/>
</dbReference>
<dbReference type="EMBL" id="JAHRIN010025710">
    <property type="protein sequence ID" value="MEQ2200099.1"/>
    <property type="molecule type" value="Genomic_DNA"/>
</dbReference>
<evidence type="ECO:0000313" key="1">
    <source>
        <dbReference type="EMBL" id="MEQ2200099.1"/>
    </source>
</evidence>
<evidence type="ECO:0000313" key="2">
    <source>
        <dbReference type="Proteomes" id="UP001434883"/>
    </source>
</evidence>
<name>A0ABV0QWF2_9TELE</name>
<accession>A0ABV0QWF2</accession>